<keyword evidence="3" id="KW-1185">Reference proteome</keyword>
<sequence>MKTIGIIAALPQEIAELLEKMGSQMTQQTIGMRTFYIGEIQGKKCVIVLARIGKVAASATCTTLIQTFGVTEIIFTGLAGAVSQAVNIGDIVIGTEFCQHDMNAEPLFPRHEIPLLGRDVFQSDVALNRQLQRSTEQFLSGESQFSLVRMIAPTAIADFGLKDIKIHHGLIVSGDQFISSDEAVGELQQRFPTALCTEMEGAAIAQICYEYGVSFAVLRVISDKANHSASHDFGRFLNEVAAFVSSGVLLNYLGNE</sequence>
<dbReference type="NCBIfam" id="NF004079">
    <property type="entry name" value="PRK05584.1"/>
    <property type="match status" value="1"/>
</dbReference>
<dbReference type="PANTHER" id="PTHR46832">
    <property type="entry name" value="5'-METHYLTHIOADENOSINE/S-ADENOSYLHOMOCYSTEINE NUCLEOSIDASE"/>
    <property type="match status" value="1"/>
</dbReference>
<evidence type="ECO:0000313" key="3">
    <source>
        <dbReference type="Proteomes" id="UP000537862"/>
    </source>
</evidence>
<comment type="caution">
    <text evidence="2">The sequence shown here is derived from an EMBL/GenBank/DDBJ whole genome shotgun (WGS) entry which is preliminary data.</text>
</comment>
<dbReference type="PANTHER" id="PTHR46832:SF1">
    <property type="entry name" value="5'-METHYLTHIOADENOSINE_S-ADENOSYLHOMOCYSTEINE NUCLEOSIDASE"/>
    <property type="match status" value="1"/>
</dbReference>
<dbReference type="InterPro" id="IPR000845">
    <property type="entry name" value="Nucleoside_phosphorylase_d"/>
</dbReference>
<dbReference type="AlphaFoldDB" id="A0A849P7D3"/>
<accession>A0A849P7D3</accession>
<name>A0A849P7D3_9BURK</name>
<feature type="domain" description="Nucleoside phosphorylase" evidence="1">
    <location>
        <begin position="3"/>
        <end position="242"/>
    </location>
</feature>
<dbReference type="GO" id="GO:0008782">
    <property type="term" value="F:adenosylhomocysteine nucleosidase activity"/>
    <property type="evidence" value="ECO:0007669"/>
    <property type="project" value="UniProtKB-EC"/>
</dbReference>
<evidence type="ECO:0000313" key="2">
    <source>
        <dbReference type="EMBL" id="NOL51675.1"/>
    </source>
</evidence>
<organism evidence="2 3">
    <name type="scientific">Pelistega suis</name>
    <dbReference type="NCBI Taxonomy" id="1631957"/>
    <lineage>
        <taxon>Bacteria</taxon>
        <taxon>Pseudomonadati</taxon>
        <taxon>Pseudomonadota</taxon>
        <taxon>Betaproteobacteria</taxon>
        <taxon>Burkholderiales</taxon>
        <taxon>Alcaligenaceae</taxon>
        <taxon>Pelistega</taxon>
    </lineage>
</organism>
<dbReference type="Pfam" id="PF01048">
    <property type="entry name" value="PNP_UDP_1"/>
    <property type="match status" value="1"/>
</dbReference>
<dbReference type="Gene3D" id="3.40.50.1580">
    <property type="entry name" value="Nucleoside phosphorylase domain"/>
    <property type="match status" value="1"/>
</dbReference>
<keyword evidence="2" id="KW-0326">Glycosidase</keyword>
<dbReference type="SUPFAM" id="SSF53167">
    <property type="entry name" value="Purine and uridine phosphorylases"/>
    <property type="match status" value="1"/>
</dbReference>
<dbReference type="GO" id="GO:0008930">
    <property type="term" value="F:methylthioadenosine nucleosidase activity"/>
    <property type="evidence" value="ECO:0007669"/>
    <property type="project" value="TreeGrafter"/>
</dbReference>
<dbReference type="Proteomes" id="UP000537862">
    <property type="component" value="Unassembled WGS sequence"/>
</dbReference>
<protein>
    <submittedName>
        <fullName evidence="2">5'-methylthioadenosine/adenosylhomocysteine nucleosidase</fullName>
        <ecNumber evidence="2">3.2.2.9</ecNumber>
    </submittedName>
</protein>
<dbReference type="GO" id="GO:0009116">
    <property type="term" value="P:nucleoside metabolic process"/>
    <property type="evidence" value="ECO:0007669"/>
    <property type="project" value="InterPro"/>
</dbReference>
<dbReference type="CDD" id="cd09008">
    <property type="entry name" value="MTAN"/>
    <property type="match status" value="1"/>
</dbReference>
<dbReference type="GO" id="GO:0019284">
    <property type="term" value="P:L-methionine salvage from S-adenosylmethionine"/>
    <property type="evidence" value="ECO:0007669"/>
    <property type="project" value="TreeGrafter"/>
</dbReference>
<dbReference type="GO" id="GO:0005829">
    <property type="term" value="C:cytosol"/>
    <property type="evidence" value="ECO:0007669"/>
    <property type="project" value="TreeGrafter"/>
</dbReference>
<evidence type="ECO:0000259" key="1">
    <source>
        <dbReference type="Pfam" id="PF01048"/>
    </source>
</evidence>
<dbReference type="RefSeq" id="WP_171680373.1">
    <property type="nucleotide sequence ID" value="NZ_JABGBN010000003.1"/>
</dbReference>
<proteinExistence type="predicted"/>
<gene>
    <name evidence="2" type="ORF">HKX39_05750</name>
</gene>
<dbReference type="EC" id="3.2.2.9" evidence="2"/>
<reference evidence="2 3" key="1">
    <citation type="submission" date="2020-05" db="EMBL/GenBank/DDBJ databases">
        <authorList>
            <person name="Niu N."/>
        </authorList>
    </citation>
    <scope>NUCLEOTIDE SEQUENCE [LARGE SCALE GENOMIC DNA]</scope>
    <source>
        <strain evidence="2 3">3340-03</strain>
    </source>
</reference>
<dbReference type="InterPro" id="IPR035994">
    <property type="entry name" value="Nucleoside_phosphorylase_sf"/>
</dbReference>
<keyword evidence="2" id="KW-0378">Hydrolase</keyword>
<dbReference type="EMBL" id="JABGBN010000003">
    <property type="protein sequence ID" value="NOL51675.1"/>
    <property type="molecule type" value="Genomic_DNA"/>
</dbReference>